<proteinExistence type="predicted"/>
<dbReference type="AlphaFoldDB" id="X1QF00"/>
<protein>
    <submittedName>
        <fullName evidence="1">Uncharacterized protein</fullName>
    </submittedName>
</protein>
<evidence type="ECO:0000313" key="1">
    <source>
        <dbReference type="EMBL" id="GAI41859.1"/>
    </source>
</evidence>
<comment type="caution">
    <text evidence="1">The sequence shown here is derived from an EMBL/GenBank/DDBJ whole genome shotgun (WGS) entry which is preliminary data.</text>
</comment>
<organism evidence="1">
    <name type="scientific">marine sediment metagenome</name>
    <dbReference type="NCBI Taxonomy" id="412755"/>
    <lineage>
        <taxon>unclassified sequences</taxon>
        <taxon>metagenomes</taxon>
        <taxon>ecological metagenomes</taxon>
    </lineage>
</organism>
<sequence>MVKDPVATTFETELPDMLPKRELAKTAVFAGPPLIFPAIE</sequence>
<accession>X1QF00</accession>
<reference evidence="1" key="1">
    <citation type="journal article" date="2014" name="Front. Microbiol.">
        <title>High frequency of phylogenetically diverse reductive dehalogenase-homologous genes in deep subseafloor sedimentary metagenomes.</title>
        <authorList>
            <person name="Kawai M."/>
            <person name="Futagami T."/>
            <person name="Toyoda A."/>
            <person name="Takaki Y."/>
            <person name="Nishi S."/>
            <person name="Hori S."/>
            <person name="Arai W."/>
            <person name="Tsubouchi T."/>
            <person name="Morono Y."/>
            <person name="Uchiyama I."/>
            <person name="Ito T."/>
            <person name="Fujiyama A."/>
            <person name="Inagaki F."/>
            <person name="Takami H."/>
        </authorList>
    </citation>
    <scope>NUCLEOTIDE SEQUENCE</scope>
    <source>
        <strain evidence="1">Expedition CK06-06</strain>
    </source>
</reference>
<dbReference type="EMBL" id="BARV01031810">
    <property type="protein sequence ID" value="GAI41859.1"/>
    <property type="molecule type" value="Genomic_DNA"/>
</dbReference>
<name>X1QF00_9ZZZZ</name>
<gene>
    <name evidence="1" type="ORF">S06H3_50260</name>
</gene>